<dbReference type="PANTHER" id="PTHR31625">
    <property type="match status" value="1"/>
</dbReference>
<evidence type="ECO:0000256" key="2">
    <source>
        <dbReference type="ARBA" id="ARBA00023315"/>
    </source>
</evidence>
<gene>
    <name evidence="4" type="ORF">V6N12_043153</name>
</gene>
<keyword evidence="2" id="KW-0012">Acyltransferase</keyword>
<name>A0ABR2DJJ1_9ROSI</name>
<keyword evidence="1" id="KW-0808">Transferase</keyword>
<dbReference type="InterPro" id="IPR051504">
    <property type="entry name" value="Plant_metabolite_acyltrans"/>
</dbReference>
<dbReference type="EMBL" id="JBBPBM010000026">
    <property type="protein sequence ID" value="KAK8539528.1"/>
    <property type="molecule type" value="Genomic_DNA"/>
</dbReference>
<feature type="chain" id="PRO_5045044715" evidence="3">
    <location>
        <begin position="26"/>
        <end position="483"/>
    </location>
</feature>
<reference evidence="4 5" key="1">
    <citation type="journal article" date="2024" name="G3 (Bethesda)">
        <title>Genome assembly of Hibiscus sabdariffa L. provides insights into metabolisms of medicinal natural products.</title>
        <authorList>
            <person name="Kim T."/>
        </authorList>
    </citation>
    <scope>NUCLEOTIDE SEQUENCE [LARGE SCALE GENOMIC DNA]</scope>
    <source>
        <strain evidence="4">TK-2024</strain>
        <tissue evidence="4">Old leaves</tissue>
    </source>
</reference>
<dbReference type="Pfam" id="PF02458">
    <property type="entry name" value="Transferase"/>
    <property type="match status" value="1"/>
</dbReference>
<protein>
    <submittedName>
        <fullName evidence="4">Uncharacterized protein</fullName>
    </submittedName>
</protein>
<dbReference type="Proteomes" id="UP001472677">
    <property type="component" value="Unassembled WGS sequence"/>
</dbReference>
<evidence type="ECO:0000256" key="3">
    <source>
        <dbReference type="SAM" id="SignalP"/>
    </source>
</evidence>
<proteinExistence type="predicted"/>
<keyword evidence="3" id="KW-0732">Signal</keyword>
<accession>A0ABR2DJJ1</accession>
<comment type="caution">
    <text evidence="4">The sequence shown here is derived from an EMBL/GenBank/DDBJ whole genome shotgun (WGS) entry which is preliminary data.</text>
</comment>
<dbReference type="InterPro" id="IPR023213">
    <property type="entry name" value="CAT-like_dom_sf"/>
</dbReference>
<feature type="signal peptide" evidence="3">
    <location>
        <begin position="1"/>
        <end position="25"/>
    </location>
</feature>
<sequence length="483" mass="54190">MHSPFDMAGFLLVSVLDCCIGKSKAFELSSKLMAGMRIIEDSVVFPPHGWVLQASTLPLTFFDIHWLGSSPMQRLFFYDFPHSCSHFIQTVLPNLKSSLSLALQHFFPLAGNLVLPPPPQMPYIRIGHGDSVRFIAKESTGDFGHLVGDHARDSEEFQALLPKLKKAQKVKPLMAVQTTVFPGAGIALGVTFNHVVADGRAFIHFVKSWAFLNASQGDSSVVNKYPLPDYNRDLIKERDPQELIASRFMKDKWDWEDLVTTSPTNKLRLTFVIKRSQVELLKNWVSRKLMEENGSEKIRVSTFVVTCAYMWVCLNKLQENGSESDDCLSHLIFLADCRRHLELPEAYFGNCLEPRFAAAKKRELAKENGILVAAKAIGRQVMELEEVGALSEAEKWISKSEERFKSGDHVITIAASPRLGVYETDFGWGRPRKTEVAHIGSLGSISMAESREDQGGVEFGLALSQHELHRFDAVFLRGLQQLP</sequence>
<evidence type="ECO:0000313" key="4">
    <source>
        <dbReference type="EMBL" id="KAK8539528.1"/>
    </source>
</evidence>
<keyword evidence="5" id="KW-1185">Reference proteome</keyword>
<evidence type="ECO:0000313" key="5">
    <source>
        <dbReference type="Proteomes" id="UP001472677"/>
    </source>
</evidence>
<evidence type="ECO:0000256" key="1">
    <source>
        <dbReference type="ARBA" id="ARBA00022679"/>
    </source>
</evidence>
<dbReference type="Gene3D" id="3.30.559.10">
    <property type="entry name" value="Chloramphenicol acetyltransferase-like domain"/>
    <property type="match status" value="2"/>
</dbReference>
<organism evidence="4 5">
    <name type="scientific">Hibiscus sabdariffa</name>
    <name type="common">roselle</name>
    <dbReference type="NCBI Taxonomy" id="183260"/>
    <lineage>
        <taxon>Eukaryota</taxon>
        <taxon>Viridiplantae</taxon>
        <taxon>Streptophyta</taxon>
        <taxon>Embryophyta</taxon>
        <taxon>Tracheophyta</taxon>
        <taxon>Spermatophyta</taxon>
        <taxon>Magnoliopsida</taxon>
        <taxon>eudicotyledons</taxon>
        <taxon>Gunneridae</taxon>
        <taxon>Pentapetalae</taxon>
        <taxon>rosids</taxon>
        <taxon>malvids</taxon>
        <taxon>Malvales</taxon>
        <taxon>Malvaceae</taxon>
        <taxon>Malvoideae</taxon>
        <taxon>Hibiscus</taxon>
    </lineage>
</organism>